<evidence type="ECO:0000256" key="1">
    <source>
        <dbReference type="SAM" id="SignalP"/>
    </source>
</evidence>
<keyword evidence="2" id="KW-0496">Mitochondrion</keyword>
<dbReference type="AlphaFoldDB" id="A0A124GNA5"/>
<name>A0A124GNA5_PICGL</name>
<feature type="signal peptide" evidence="1">
    <location>
        <begin position="1"/>
        <end position="26"/>
    </location>
</feature>
<keyword evidence="1" id="KW-0732">Signal</keyword>
<organism evidence="2">
    <name type="scientific">Picea glauca</name>
    <name type="common">White spruce</name>
    <name type="synonym">Pinus glauca</name>
    <dbReference type="NCBI Taxonomy" id="3330"/>
    <lineage>
        <taxon>Eukaryota</taxon>
        <taxon>Viridiplantae</taxon>
        <taxon>Streptophyta</taxon>
        <taxon>Embryophyta</taxon>
        <taxon>Tracheophyta</taxon>
        <taxon>Spermatophyta</taxon>
        <taxon>Pinopsida</taxon>
        <taxon>Pinidae</taxon>
        <taxon>Conifers I</taxon>
        <taxon>Pinales</taxon>
        <taxon>Pinaceae</taxon>
        <taxon>Picea</taxon>
    </lineage>
</organism>
<feature type="chain" id="PRO_5007172448" evidence="1">
    <location>
        <begin position="27"/>
        <end position="99"/>
    </location>
</feature>
<reference evidence="2" key="1">
    <citation type="journal article" date="2015" name="Genome Biol. Evol.">
        <title>Organellar Genomes of White Spruce (Picea glauca): Assembly and Annotation.</title>
        <authorList>
            <person name="Jackman S.D."/>
            <person name="Warren R.L."/>
            <person name="Gibb E.A."/>
            <person name="Vandervalk B.P."/>
            <person name="Mohamadi H."/>
            <person name="Chu J."/>
            <person name="Raymond A."/>
            <person name="Pleasance S."/>
            <person name="Coope R."/>
            <person name="Wildung M.R."/>
            <person name="Ritland C.E."/>
            <person name="Bousquet J."/>
            <person name="Jones S.J."/>
            <person name="Bohlmann J."/>
            <person name="Birol I."/>
        </authorList>
    </citation>
    <scope>NUCLEOTIDE SEQUENCE [LARGE SCALE GENOMIC DNA]</scope>
    <source>
        <tissue evidence="2">Flushing bud</tissue>
    </source>
</reference>
<sequence>MIKGGSWTNSSSMVVLLVSLYKRCFMSSVVLLGVFEVMGELTLCCNCDCVFDCCDYYCGCLRGCYCYECCCGFVFFVATSTRVSWWHMVVKSSWCPVVV</sequence>
<comment type="caution">
    <text evidence="2">The sequence shown here is derived from an EMBL/GenBank/DDBJ whole genome shotgun (WGS) entry which is preliminary data.</text>
</comment>
<accession>A0A124GNA5</accession>
<protein>
    <submittedName>
        <fullName evidence="2">Uncharacterized protein</fullName>
    </submittedName>
</protein>
<evidence type="ECO:0000313" key="2">
    <source>
        <dbReference type="EMBL" id="KUM48216.1"/>
    </source>
</evidence>
<proteinExistence type="predicted"/>
<dbReference type="EMBL" id="LKAM01000006">
    <property type="protein sequence ID" value="KUM48216.1"/>
    <property type="molecule type" value="Genomic_DNA"/>
</dbReference>
<gene>
    <name evidence="2" type="ORF">ABT39_MTgene5213</name>
</gene>
<geneLocation type="mitochondrion" evidence="2"/>